<name>A0A1Q5T2D7_9EURO</name>
<dbReference type="SMART" id="SM00823">
    <property type="entry name" value="PKS_PP"/>
    <property type="match status" value="3"/>
</dbReference>
<dbReference type="Proteomes" id="UP000186955">
    <property type="component" value="Unassembled WGS sequence"/>
</dbReference>
<sequence length="3126" mass="345621">MAEQFWQQTFAGLETSSYPVLPAVGYQSSITKIIDHEIDHIECETGSDSLYPLSTKLQAAWALLLAQYANTHDVVFGISMNSLEEVSDLQDVLPLRIPVSWESDLAQWLQANQSRVEAMQEVQSCMSLDQIQSCSPEAKEACEFRTSILLRDPELETYEGNHPSSIEKNLHKNSLVLIIECFPSTPRQKLLLRFHIDESIIDAAQAERMGLQLTHLIRQLCDPALHQQQKVLGDLDILCDEDKKLLWKWNGSRPRMTNSRITDLFAYQVQRRGHYPAVHAWDGELSYEQLDERSTQLAAWLIQNDIAGPGRIVPLCFDKTVWTTITLLAVAKAGSIFIMLDPRQPFGRLKSIMQQIQSTTILARHDTAKLARSLVESTVIVDEDLFQDSDKLASIQIPAFCGQISPSDRLYIVFTSGSTGTPKGVTISHANLCTAVGHQARALGFDTGVRTFDSSSYSFDAYVCNTFHTILTGGCLCVPSDNDRINNLQSVLQSMDVEFVQLTPSTSRLLDPSKLPRLHTLILTGEKINRNVLEPWLETAGRVRVINAYGPSECTIMCAANRNINCIKDAESVGFSLGANLWIADVHNIHRLAPVGAVGELLIDGPIIGQGYFGDERKTQESLVDVPGGYLPGIALAPESPIFRTRDLARYNVDGSISFIGRADTQIKINGQRVEIGEVEYHVGQCLPEGVDAIVEAVDWPSGQKQLLAFIYLRQDKGLQLAQLITKLDEKVSDRLPRFMIPSAYFPLRTIPMTATGKTDRKVLRRMALVAPDQLLNVHALPGATGALPAQDVDRPMTSVEMTLQWLWAEVLTMNNDAPLLPSDNFFARGGDSLAAMRLVSALRREGCSNINVADIFRHPRLCDMAIVMDEATGKASPDANATQKPATPFSMLLGDAPDAKLIELTRKKISKICKCEAFEIEDVFPCSSIQEEMVILGARNPEDFVTQTVFPLPPGVDLSRFQRAWENVTREAPIIRTRIVDTKMALGDITVDYDHVFSQVIFSGQVPWTEYSDLDECLKAERGNGMGLGEPLMRLGIIGKANPQKQQTSRLQAVLTMHHAVYDGWSMDLLGKDIAREYNASEDSKASDDRMLPYRNFIQHLHTSDQNVASRFWTRYLKDIHLRPFPALPVPNYRPNATALQDHVVSGIEWAKATGITANTIVQTAWGMVLSKHSCASEVVFGATLLGRQIPLAGIERVGGPTIATVPMRVVVDWDGQSALEILQRMQDQAAEMIPFVHHGIKRIRKLGYDMQRACQFQTFLVVQPVSQSEVRSTEKALFDLGDGRDDIQAFNTYAIMVDCGLARDGFHLRASFDETILGKNQVQQMLSDMENVVRSLITESESPLKLREMGILTDEEHADIISFSQQGQGSQMIEIESCIRDSLPEQISDAAVDVVELPSLSKQLVAFVCLAQSETSSSQSSTALANLIELLGEKLPSHMTPSHFLLLSKLPKLGLGSGDTDHEELHRIALQTPVNQIVNRSTLISARPSNNDPPRTQLETLLHGLWATTLGVERSQINRNTSFLALGGDSLRAMQLVAAAREEGYSLSVAKVLRTPRLADMAVKALEPLAGMQSSLSDTVEPFSLLDKNVTKEALAKACNLEPDEIQDAYPCSPIQDMMLVHTARRAGEFVSQGYIHLPAHVDTARLKAAWFEVIAANPILRTRIVEFAGQGLLQVVTKTTPVWLEYDTLEEVQQLPVGLGEHLLWFALVKSPSGVVTGESGTATEEKTLVMTIHHAIYDRWSASLVMKAVESIYRGENLVQNLLPYNQFIQYLGKNVDADSCQQFWEKYLADCNVPQYPVLPNPKYRPTTTGVRKRRLDSIAWPKDFTPATTLKASWAILVSQFSNSSDVVFGSTVMGRQAPLAGVERIAGPTIATVPIRVKIDWSSAKLQTLLQDIQSDATDMIPFEHYGIGRIQRLNSVAQQACQFQSLLVIQPPEDVGADENTILRLQLGDDDLKGGTYALVLECVLDDPSSPSSGGVSVHLSFDEHVVDSIQAEQMLVQLEHILQEICKLDEPMNERSLSRLNLLSHFDRQKISSWNATVPPSIDRRMDHLLAERVKAHPDAPAICAWDGELTYSQFYDQARLLAYWLVVDQGIGPEVSVPICCAKSVWTPVAMLAVIIAGGVVVTMDPSQVVDRLRSITSQLSPRLVLASESTKTIAEQLSGAAVHVVNERLLQSIMGPDLAKDDSWIPILSPDNALYVTFTSGSTGTPKGAVITHANACSAMTYVDPYIGFDKTTRVLDLSSYSFDMVWYEFLHTFYAGGCLCVPSDDQRRNNIVGAIHDLRVNYLDITPSLARTLDPKSLPMIKKIVLGGEAVQMDDVTRWGPDVEIRNSYGPSECTVSSTVACYRKEFTTSVNIGPPRGLNAWVVSCLQPDRLVPIGAVGELVLEGPLVGRGYINNPDKTAAAFISAPVWLGHGEKEGLVSRAHSRFYRTGDLVRSDNEGRLTYVGRIDTQVKLRGQRVELEEVEYHVRNLLPALSYTVAAEVVEIPSLQDSARKSQRLVAFLSPTEPSDSHKNLSLEEPVPLSAATANDLTRKLMQILPVYMIPAAFRVLQQLPLSSAGKIDRKKLREIGTRIHFDTINQKRPVEEPKTEHEKSLRKLWSDVLSISTKVIGRQDSFLELGGDSITAIRLVGAARASGLPLSVSLIFKYPVLEQMADKIALSAAKGLSTSNGHVNATGSAMRPLPEVGDVARNLGVSEDMIAEILPVTEFQRYAVHCTFQKPRTEWNYFAMSFNDESAAGKLGDVCKELVSSLEILRAVFLPHGDDGEFIQVILRSLEPNVAIQRVLDISMDQACEEVCIDDLRKAISPGSPFVTFFILLSKNREETRLVMGISHALYDAISLPRMAECLSALYHDQSLPPVSDFSPFVRIPASPSMFNHWRELLQGAPIPLSVIGDHETVLKPGKRTVLRKIVHFSHSSKELTVATIFTAAWGIALAQTTGKDDIVFGRGVSGRTLASSDIDVENVIGPCLNITPVRMTLPSTTGSRVHDIIESLQSQLNNSIDYETVGLSEIAKRCTDWPSHVRSFGSVIYFQNIKESSHTESNDIPLIPIALDRAEPPEPARLNVLPLGDGQYTLELLVPEAEATEREIWSGLLERMAQWLDKARQELDSTK</sequence>
<dbReference type="InterPro" id="IPR023213">
    <property type="entry name" value="CAT-like_dom_sf"/>
</dbReference>
<dbReference type="EMBL" id="MNBE01000719">
    <property type="protein sequence ID" value="OKO94366.1"/>
    <property type="molecule type" value="Genomic_DNA"/>
</dbReference>
<dbReference type="PROSITE" id="PS00012">
    <property type="entry name" value="PHOSPHOPANTETHEINE"/>
    <property type="match status" value="2"/>
</dbReference>
<dbReference type="GO" id="GO:0016874">
    <property type="term" value="F:ligase activity"/>
    <property type="evidence" value="ECO:0007669"/>
    <property type="project" value="UniProtKB-KW"/>
</dbReference>
<dbReference type="FunFam" id="3.30.559.30:FF:000003">
    <property type="entry name" value="Nonribosomal peptide synthase SidD"/>
    <property type="match status" value="2"/>
</dbReference>
<comment type="caution">
    <text evidence="5">The sequence shown here is derived from an EMBL/GenBank/DDBJ whole genome shotgun (WGS) entry which is preliminary data.</text>
</comment>
<dbReference type="Gene3D" id="3.40.50.980">
    <property type="match status" value="2"/>
</dbReference>
<feature type="domain" description="Carrier" evidence="4">
    <location>
        <begin position="798"/>
        <end position="873"/>
    </location>
</feature>
<organism evidence="5 6">
    <name type="scientific">Penicillium subrubescens</name>
    <dbReference type="NCBI Taxonomy" id="1316194"/>
    <lineage>
        <taxon>Eukaryota</taxon>
        <taxon>Fungi</taxon>
        <taxon>Dikarya</taxon>
        <taxon>Ascomycota</taxon>
        <taxon>Pezizomycotina</taxon>
        <taxon>Eurotiomycetes</taxon>
        <taxon>Eurotiomycetidae</taxon>
        <taxon>Eurotiales</taxon>
        <taxon>Aspergillaceae</taxon>
        <taxon>Penicillium</taxon>
    </lineage>
</organism>
<dbReference type="Gene3D" id="3.30.559.10">
    <property type="entry name" value="Chloramphenicol acetyltransferase-like domain"/>
    <property type="match status" value="3"/>
</dbReference>
<evidence type="ECO:0000256" key="2">
    <source>
        <dbReference type="ARBA" id="ARBA00022553"/>
    </source>
</evidence>
<evidence type="ECO:0000256" key="1">
    <source>
        <dbReference type="ARBA" id="ARBA00022450"/>
    </source>
</evidence>
<evidence type="ECO:0000259" key="4">
    <source>
        <dbReference type="PROSITE" id="PS50075"/>
    </source>
</evidence>
<dbReference type="Pfam" id="PF00550">
    <property type="entry name" value="PP-binding"/>
    <property type="match status" value="3"/>
</dbReference>
<dbReference type="PROSITE" id="PS50075">
    <property type="entry name" value="CARRIER"/>
    <property type="match status" value="3"/>
</dbReference>
<dbReference type="PANTHER" id="PTHR45527">
    <property type="entry name" value="NONRIBOSOMAL PEPTIDE SYNTHETASE"/>
    <property type="match status" value="1"/>
</dbReference>
<keyword evidence="6" id="KW-1185">Reference proteome</keyword>
<dbReference type="InterPro" id="IPR000873">
    <property type="entry name" value="AMP-dep_synth/lig_dom"/>
</dbReference>
<keyword evidence="1" id="KW-0596">Phosphopantetheine</keyword>
<dbReference type="Pfam" id="PF00668">
    <property type="entry name" value="Condensation"/>
    <property type="match status" value="3"/>
</dbReference>
<evidence type="ECO:0000313" key="6">
    <source>
        <dbReference type="Proteomes" id="UP000186955"/>
    </source>
</evidence>
<dbReference type="OrthoDB" id="416786at2759"/>
<dbReference type="FunFam" id="3.30.300.30:FF:000015">
    <property type="entry name" value="Nonribosomal peptide synthase SidD"/>
    <property type="match status" value="2"/>
</dbReference>
<gene>
    <name evidence="5" type="ORF">PENSUB_11633</name>
</gene>
<dbReference type="SUPFAM" id="SSF56801">
    <property type="entry name" value="Acetyl-CoA synthetase-like"/>
    <property type="match status" value="3"/>
</dbReference>
<dbReference type="PROSITE" id="PS00455">
    <property type="entry name" value="AMP_BINDING"/>
    <property type="match status" value="2"/>
</dbReference>
<evidence type="ECO:0000256" key="3">
    <source>
        <dbReference type="ARBA" id="ARBA00022598"/>
    </source>
</evidence>
<dbReference type="Gene3D" id="2.30.38.10">
    <property type="entry name" value="Luciferase, Domain 3"/>
    <property type="match status" value="1"/>
</dbReference>
<dbReference type="InterPro" id="IPR036736">
    <property type="entry name" value="ACP-like_sf"/>
</dbReference>
<dbReference type="GO" id="GO:0044550">
    <property type="term" value="P:secondary metabolite biosynthetic process"/>
    <property type="evidence" value="ECO:0007669"/>
    <property type="project" value="TreeGrafter"/>
</dbReference>
<dbReference type="InterPro" id="IPR045851">
    <property type="entry name" value="AMP-bd_C_sf"/>
</dbReference>
<keyword evidence="3" id="KW-0436">Ligase</keyword>
<dbReference type="FunFam" id="1.10.1200.10:FF:000005">
    <property type="entry name" value="Nonribosomal peptide synthetase 1"/>
    <property type="match status" value="2"/>
</dbReference>
<dbReference type="Gene3D" id="3.30.559.30">
    <property type="entry name" value="Nonribosomal peptide synthetase, condensation domain"/>
    <property type="match status" value="4"/>
</dbReference>
<dbReference type="InterPro" id="IPR001242">
    <property type="entry name" value="Condensation_dom"/>
</dbReference>
<dbReference type="SMART" id="SM01294">
    <property type="entry name" value="PKS_PP_betabranch"/>
    <property type="match status" value="1"/>
</dbReference>
<dbReference type="CDD" id="cd05918">
    <property type="entry name" value="A_NRPS_SidN3_like"/>
    <property type="match status" value="2"/>
</dbReference>
<dbReference type="SUPFAM" id="SSF47336">
    <property type="entry name" value="ACP-like"/>
    <property type="match status" value="3"/>
</dbReference>
<dbReference type="Gene3D" id="1.10.1200.10">
    <property type="entry name" value="ACP-like"/>
    <property type="match status" value="3"/>
</dbReference>
<dbReference type="InterPro" id="IPR006162">
    <property type="entry name" value="Ppantetheine_attach_site"/>
</dbReference>
<dbReference type="InterPro" id="IPR010071">
    <property type="entry name" value="AA_adenyl_dom"/>
</dbReference>
<dbReference type="PANTHER" id="PTHR45527:SF1">
    <property type="entry name" value="FATTY ACID SYNTHASE"/>
    <property type="match status" value="1"/>
</dbReference>
<protein>
    <submittedName>
        <fullName evidence="5">Nonribosomal peptide synthetase 13</fullName>
    </submittedName>
</protein>
<feature type="domain" description="Carrier" evidence="4">
    <location>
        <begin position="1495"/>
        <end position="1571"/>
    </location>
</feature>
<keyword evidence="2" id="KW-0597">Phosphoprotein</keyword>
<accession>A0A1Q5T2D7</accession>
<dbReference type="InterPro" id="IPR009081">
    <property type="entry name" value="PP-bd_ACP"/>
</dbReference>
<dbReference type="Gene3D" id="3.40.50.12780">
    <property type="entry name" value="N-terminal domain of ligase-like"/>
    <property type="match status" value="1"/>
</dbReference>
<dbReference type="Gene3D" id="3.30.300.30">
    <property type="match status" value="3"/>
</dbReference>
<dbReference type="CDD" id="cd19545">
    <property type="entry name" value="FUM14_C_NRPS-like"/>
    <property type="match status" value="2"/>
</dbReference>
<feature type="domain" description="Carrier" evidence="4">
    <location>
        <begin position="2598"/>
        <end position="2674"/>
    </location>
</feature>
<dbReference type="NCBIfam" id="TIGR01733">
    <property type="entry name" value="AA-adenyl-dom"/>
    <property type="match status" value="2"/>
</dbReference>
<dbReference type="SUPFAM" id="SSF52777">
    <property type="entry name" value="CoA-dependent acyltransferases"/>
    <property type="match status" value="7"/>
</dbReference>
<dbReference type="InterPro" id="IPR042099">
    <property type="entry name" value="ANL_N_sf"/>
</dbReference>
<dbReference type="InterPro" id="IPR020806">
    <property type="entry name" value="PKS_PP-bd"/>
</dbReference>
<dbReference type="GO" id="GO:0005737">
    <property type="term" value="C:cytoplasm"/>
    <property type="evidence" value="ECO:0007669"/>
    <property type="project" value="TreeGrafter"/>
</dbReference>
<dbReference type="GO" id="GO:0031177">
    <property type="term" value="F:phosphopantetheine binding"/>
    <property type="evidence" value="ECO:0007669"/>
    <property type="project" value="InterPro"/>
</dbReference>
<dbReference type="GO" id="GO:0043041">
    <property type="term" value="P:amino acid activation for nonribosomal peptide biosynthetic process"/>
    <property type="evidence" value="ECO:0007669"/>
    <property type="project" value="TreeGrafter"/>
</dbReference>
<proteinExistence type="predicted"/>
<reference evidence="5 6" key="1">
    <citation type="submission" date="2016-10" db="EMBL/GenBank/DDBJ databases">
        <title>Genome sequence of the ascomycete fungus Penicillium subrubescens.</title>
        <authorList>
            <person name="De Vries R.P."/>
            <person name="Peng M."/>
            <person name="Dilokpimol A."/>
            <person name="Hilden K."/>
            <person name="Makela M.R."/>
            <person name="Grigoriev I."/>
            <person name="Riley R."/>
            <person name="Granchi Z."/>
        </authorList>
    </citation>
    <scope>NUCLEOTIDE SEQUENCE [LARGE SCALE GENOMIC DNA]</scope>
    <source>
        <strain evidence="5 6">CBS 132785</strain>
    </source>
</reference>
<dbReference type="InterPro" id="IPR020845">
    <property type="entry name" value="AMP-binding_CS"/>
</dbReference>
<evidence type="ECO:0000313" key="5">
    <source>
        <dbReference type="EMBL" id="OKO94366.1"/>
    </source>
</evidence>
<dbReference type="Pfam" id="PF00501">
    <property type="entry name" value="AMP-binding"/>
    <property type="match status" value="2"/>
</dbReference>
<dbReference type="STRING" id="1316194.A0A1Q5T2D7"/>